<sequence>MKIRVLGVAGVCALALCVAAGAAPRKARVMTGKCASPTEMSAQYTTAIQQELMDAALTCGDTARVNYNAFQTRYGPELRVSDQLMLRMFARVMGARQGDKAYNLFKTELAAKAELRRTHDHDTFCQGATLLAGAALGPAELNLADFVADVPPAALVGGVSGCALPASAIPNIIPKPNPLRTVASPVATAAANP</sequence>
<dbReference type="EMBL" id="BAAADD010000009">
    <property type="protein sequence ID" value="GAA0582270.1"/>
    <property type="molecule type" value="Genomic_DNA"/>
</dbReference>
<evidence type="ECO:0000313" key="3">
    <source>
        <dbReference type="Proteomes" id="UP001499951"/>
    </source>
</evidence>
<dbReference type="Proteomes" id="UP001499951">
    <property type="component" value="Unassembled WGS sequence"/>
</dbReference>
<protein>
    <submittedName>
        <fullName evidence="2">Uncharacterized protein</fullName>
    </submittedName>
</protein>
<evidence type="ECO:0000313" key="2">
    <source>
        <dbReference type="EMBL" id="GAA0582270.1"/>
    </source>
</evidence>
<proteinExistence type="predicted"/>
<gene>
    <name evidence="2" type="ORF">GCM10008942_33980</name>
</gene>
<organism evidence="2 3">
    <name type="scientific">Rhizomicrobium electricum</name>
    <dbReference type="NCBI Taxonomy" id="480070"/>
    <lineage>
        <taxon>Bacteria</taxon>
        <taxon>Pseudomonadati</taxon>
        <taxon>Pseudomonadota</taxon>
        <taxon>Alphaproteobacteria</taxon>
        <taxon>Micropepsales</taxon>
        <taxon>Micropepsaceae</taxon>
        <taxon>Rhizomicrobium</taxon>
    </lineage>
</organism>
<feature type="chain" id="PRO_5045628865" evidence="1">
    <location>
        <begin position="23"/>
        <end position="193"/>
    </location>
</feature>
<keyword evidence="1" id="KW-0732">Signal</keyword>
<evidence type="ECO:0000256" key="1">
    <source>
        <dbReference type="SAM" id="SignalP"/>
    </source>
</evidence>
<dbReference type="RefSeq" id="WP_166935275.1">
    <property type="nucleotide sequence ID" value="NZ_BAAADD010000009.1"/>
</dbReference>
<accession>A0ABP3Q7V5</accession>
<name>A0ABP3Q7V5_9PROT</name>
<comment type="caution">
    <text evidence="2">The sequence shown here is derived from an EMBL/GenBank/DDBJ whole genome shotgun (WGS) entry which is preliminary data.</text>
</comment>
<reference evidence="3" key="1">
    <citation type="journal article" date="2019" name="Int. J. Syst. Evol. Microbiol.">
        <title>The Global Catalogue of Microorganisms (GCM) 10K type strain sequencing project: providing services to taxonomists for standard genome sequencing and annotation.</title>
        <authorList>
            <consortium name="The Broad Institute Genomics Platform"/>
            <consortium name="The Broad Institute Genome Sequencing Center for Infectious Disease"/>
            <person name="Wu L."/>
            <person name="Ma J."/>
        </authorList>
    </citation>
    <scope>NUCLEOTIDE SEQUENCE [LARGE SCALE GENOMIC DNA]</scope>
    <source>
        <strain evidence="3">JCM 15089</strain>
    </source>
</reference>
<keyword evidence="3" id="KW-1185">Reference proteome</keyword>
<feature type="signal peptide" evidence="1">
    <location>
        <begin position="1"/>
        <end position="22"/>
    </location>
</feature>